<proteinExistence type="predicted"/>
<accession>A0AAD5USE5</accession>
<organism evidence="2 3">
    <name type="scientific">Meripilus lineatus</name>
    <dbReference type="NCBI Taxonomy" id="2056292"/>
    <lineage>
        <taxon>Eukaryota</taxon>
        <taxon>Fungi</taxon>
        <taxon>Dikarya</taxon>
        <taxon>Basidiomycota</taxon>
        <taxon>Agaricomycotina</taxon>
        <taxon>Agaricomycetes</taxon>
        <taxon>Polyporales</taxon>
        <taxon>Meripilaceae</taxon>
        <taxon>Meripilus</taxon>
    </lineage>
</organism>
<reference evidence="2" key="1">
    <citation type="submission" date="2022-07" db="EMBL/GenBank/DDBJ databases">
        <title>Genome Sequence of Physisporinus lineatus.</title>
        <authorList>
            <person name="Buettner E."/>
        </authorList>
    </citation>
    <scope>NUCLEOTIDE SEQUENCE</scope>
    <source>
        <strain evidence="2">VT162</strain>
    </source>
</reference>
<dbReference type="AlphaFoldDB" id="A0AAD5USE5"/>
<name>A0AAD5USE5_9APHY</name>
<sequence length="132" mass="14702">MPSLALIVRVLVVASSLAPALALPFRQLPRSELSRRDVLIAREVINALQNQPIQGSDESGALSWQQFEQGAKKVASAAAPFISDGLQIAKLFLRSEDIELLAREIEARQDAELDARFWDDDEFVARSWNELD</sequence>
<protein>
    <submittedName>
        <fullName evidence="2">Uncharacterized protein</fullName>
    </submittedName>
</protein>
<evidence type="ECO:0000313" key="2">
    <source>
        <dbReference type="EMBL" id="KAJ3476451.1"/>
    </source>
</evidence>
<feature type="signal peptide" evidence="1">
    <location>
        <begin position="1"/>
        <end position="22"/>
    </location>
</feature>
<evidence type="ECO:0000313" key="3">
    <source>
        <dbReference type="Proteomes" id="UP001212997"/>
    </source>
</evidence>
<evidence type="ECO:0000256" key="1">
    <source>
        <dbReference type="SAM" id="SignalP"/>
    </source>
</evidence>
<dbReference type="Proteomes" id="UP001212997">
    <property type="component" value="Unassembled WGS sequence"/>
</dbReference>
<keyword evidence="3" id="KW-1185">Reference proteome</keyword>
<comment type="caution">
    <text evidence="2">The sequence shown here is derived from an EMBL/GenBank/DDBJ whole genome shotgun (WGS) entry which is preliminary data.</text>
</comment>
<keyword evidence="1" id="KW-0732">Signal</keyword>
<dbReference type="EMBL" id="JANAWD010000705">
    <property type="protein sequence ID" value="KAJ3476451.1"/>
    <property type="molecule type" value="Genomic_DNA"/>
</dbReference>
<feature type="chain" id="PRO_5042143432" evidence="1">
    <location>
        <begin position="23"/>
        <end position="132"/>
    </location>
</feature>
<gene>
    <name evidence="2" type="ORF">NLI96_g11144</name>
</gene>